<sequence length="1958" mass="214344">MTTNTRPTLGSMRLASNPTSAQAGPSIRLISGTPSASGMSSEANTSASYVYDFDAPSVTAPLSPRASAPRKRLVPKKSKLGLLVGNPRDKERGFDDIVRRVGGDTSSARGGFEIYVDPTDDSELGEILMVKKQKSRAGLSALGWGAPLGDVQNITKPQEEEKAGKEKKEKKDDKKWWTMGKGKDKTKEKAKAKEPPQAYVPPRSKTPEPFRAPPTEDSRARFNSFNAGSLLSAPFLRNNSSTPSVHEVPQSQGTLRPEPMRSVTPTVGGLLAPPNAAGDNANPQGSIAIRAMRSMRSMARLGSWNVKPEDIPLPPSKTTTKEPSKKDTGTKKDKKKKKTKTKDTVRSSGSSFEAGTLSVSPAPVHKKKSILGLGLPSSMRLPTVRGGSTASSVVAQADLNKNRLSVEDAVISGRPRSGSAMTQASTNSSLRPTSYSSGTSRASSCVSVKWDEDHLETVREQRYKDREFKAQIVAEQQRRTSRESRHSSEGRRRTPLSDVFPDAPAAEEEEEKEEEEDAETNEDQDVPVVIINSATSDGHRSIDTPVKRARPRPVSEQLLGRSRPQGFREDEGQGVLTLLDAATSELATLINTLDLEATPASPERSPQVSALQRLQDFHNSPTRAKTHRKDITSISSLRPYGTVRSPGRSYPSPSDLIGQRIMSWDQVDMPEPPAPRLQGATDSTPPQSPAFALKHKRTLTPGPQPDPSPVIRPLRPARSRAVLSHLQAPGPPPDSPSPSRPASGVSWTSSRPSSRLVPSWSGRNELATHPLFMAARMKHSPEKLGQAEDEDDNTTSRRPLAPGAKRMLGMKGTMGGSDVSAYAASVEVDASDPDSDIPGELQVILEDNRRRSSERFDDTVDFGPLSDSLRVPQDDVPDDVTEPSSPQPVFRAQIVDEYDQYAELDDEDTTGTHDEDKTTNSFDFTGEINKLNQSGGSDRHSFVEQLEHAFKTPAKVDLRSDFGGFLTVDAPPVPVLPLHLRKQEKSETSAGGNSLEVNLSQITEHAPEEQSDEEPLPTFRSEAKDVETRKSFDMLTTAELRNMIDPSLRPSEDDGEDLEMELSPPPILTRSTRSNSSASTRGELDRSFRFGGSSTSPPKETSPREEKPLTLSDIIPSPEHARSLSFSEDDSMMKSILAQAQDVPAVQEPRPRVDSEASLAPSIPRYRPVSIVADSLMDRHSRAMSGISFQGYDSFEEVRRGFEFNDQRPAFYPPEPAARHRINESMFSIASVSSYGDVLNNGVADPFDYGDVGLPSLAERPSSEDLSCMSMSMSYTVDDTFDFHERARKHRRIDSDASSFYYRPAALQARRSHRRNDSMASQHPPNSRYNRSFGIYNNSHRRDDSSMSMSSIAHSYANGRAAWARGHQQDASVDSIASDMSLLRLGRPGVGDKMFNTAMNGPGLTAISDMSPNGSEEDESVEDSGYYQPAYDSVIDRTSIGEDSLFDRTDMRSIGEEESFFNFNPLNAKQLRPPVYRPLSILSFGDRSVHAPREDDTMISMLGGGGRERRESIGSLVDKSPCYRVEKRKHSAFANGQMNRKSHVATQPSIASTSDSMQFGEERMIKARHGDLARRSLEESCLIAEGEDTSFSFAVDNVFSRPISTSTRSRSSTYSTMSGTSGTDTPPLSMSDGNSSMSDGSQSSIDVSALNAALANATHPLSFAQRSRMRPRGHGHRNRISQARMSRASVYEAIEEEAMSPEKDDMTQTKGNSPTVVQPVFVVDEDTASFDHSGSTTWDDERGIVAMRRFHELRDEAEYTVEESRRKWMDTAFSLYALQDPGFNPPKNPTGMRALLEHSVQNYGPLPPGLRPLRLRSRTSSRVSPYPSTKALYASASPENDAPAAESQVFRKALNPLHEISRNVEVSPTIPADVPKVKAQKQGNKNALGLPARPRVGSTARRSALGWSKRGSGKPSSELKENATTPSFSMTPGESLRLTRPRPKGRPTPARALAASRV</sequence>
<feature type="region of interest" description="Disordered" evidence="1">
    <location>
        <begin position="300"/>
        <end position="365"/>
    </location>
</feature>
<feature type="region of interest" description="Disordered" evidence="1">
    <location>
        <begin position="845"/>
        <end position="888"/>
    </location>
</feature>
<feature type="compositionally biased region" description="Basic and acidic residues" evidence="1">
    <location>
        <begin position="157"/>
        <end position="194"/>
    </location>
</feature>
<feature type="region of interest" description="Disordered" evidence="1">
    <location>
        <begin position="60"/>
        <end position="89"/>
    </location>
</feature>
<feature type="region of interest" description="Disordered" evidence="1">
    <location>
        <begin position="1871"/>
        <end position="1958"/>
    </location>
</feature>
<evidence type="ECO:0000256" key="1">
    <source>
        <dbReference type="SAM" id="MobiDB-lite"/>
    </source>
</evidence>
<feature type="compositionally biased region" description="Basic and acidic residues" evidence="1">
    <location>
        <begin position="476"/>
        <end position="492"/>
    </location>
</feature>
<protein>
    <submittedName>
        <fullName evidence="2">Uncharacterized protein</fullName>
    </submittedName>
</protein>
<feature type="region of interest" description="Disordered" evidence="1">
    <location>
        <begin position="1310"/>
        <end position="1331"/>
    </location>
</feature>
<dbReference type="Proteomes" id="UP000054007">
    <property type="component" value="Unassembled WGS sequence"/>
</dbReference>
<feature type="compositionally biased region" description="Polar residues" evidence="1">
    <location>
        <begin position="1922"/>
        <end position="1932"/>
    </location>
</feature>
<feature type="compositionally biased region" description="Polar residues" evidence="1">
    <location>
        <begin position="419"/>
        <end position="433"/>
    </location>
</feature>
<keyword evidence="3" id="KW-1185">Reference proteome</keyword>
<dbReference type="EMBL" id="KN880454">
    <property type="protein sequence ID" value="KIY71446.1"/>
    <property type="molecule type" value="Genomic_DNA"/>
</dbReference>
<feature type="compositionally biased region" description="Polar residues" evidence="1">
    <location>
        <begin position="988"/>
        <end position="1003"/>
    </location>
</feature>
<feature type="compositionally biased region" description="Polar residues" evidence="1">
    <location>
        <begin position="237"/>
        <end position="254"/>
    </location>
</feature>
<feature type="region of interest" description="Disordered" evidence="1">
    <location>
        <begin position="617"/>
        <end position="812"/>
    </location>
</feature>
<feature type="compositionally biased region" description="Basic and acidic residues" evidence="1">
    <location>
        <begin position="319"/>
        <end position="331"/>
    </location>
</feature>
<feature type="compositionally biased region" description="Polar residues" evidence="1">
    <location>
        <begin position="346"/>
        <end position="359"/>
    </location>
</feature>
<feature type="compositionally biased region" description="Acidic residues" evidence="1">
    <location>
        <begin position="505"/>
        <end position="525"/>
    </location>
</feature>
<feature type="compositionally biased region" description="Low complexity" evidence="1">
    <location>
        <begin position="434"/>
        <end position="444"/>
    </location>
</feature>
<evidence type="ECO:0000313" key="3">
    <source>
        <dbReference type="Proteomes" id="UP000054007"/>
    </source>
</evidence>
<feature type="compositionally biased region" description="Basic and acidic residues" evidence="1">
    <location>
        <begin position="449"/>
        <end position="469"/>
    </location>
</feature>
<feature type="compositionally biased region" description="Basic and acidic residues" evidence="1">
    <location>
        <begin position="537"/>
        <end position="546"/>
    </location>
</feature>
<feature type="compositionally biased region" description="Basic residues" evidence="1">
    <location>
        <begin position="68"/>
        <end position="79"/>
    </location>
</feature>
<feature type="region of interest" description="Disordered" evidence="1">
    <location>
        <begin position="1604"/>
        <end position="1643"/>
    </location>
</feature>
<feature type="region of interest" description="Disordered" evidence="1">
    <location>
        <begin position="145"/>
        <end position="221"/>
    </location>
</feature>
<proteinExistence type="predicted"/>
<feature type="region of interest" description="Disordered" evidence="1">
    <location>
        <begin position="1807"/>
        <end position="1826"/>
    </location>
</feature>
<organism evidence="2 3">
    <name type="scientific">Cylindrobasidium torrendii FP15055 ss-10</name>
    <dbReference type="NCBI Taxonomy" id="1314674"/>
    <lineage>
        <taxon>Eukaryota</taxon>
        <taxon>Fungi</taxon>
        <taxon>Dikarya</taxon>
        <taxon>Basidiomycota</taxon>
        <taxon>Agaricomycotina</taxon>
        <taxon>Agaricomycetes</taxon>
        <taxon>Agaricomycetidae</taxon>
        <taxon>Agaricales</taxon>
        <taxon>Marasmiineae</taxon>
        <taxon>Physalacriaceae</taxon>
        <taxon>Cylindrobasidium</taxon>
    </lineage>
</organism>
<feature type="compositionally biased region" description="Low complexity" evidence="1">
    <location>
        <begin position="1069"/>
        <end position="1081"/>
    </location>
</feature>
<reference evidence="2 3" key="1">
    <citation type="journal article" date="2015" name="Fungal Genet. Biol.">
        <title>Evolution of novel wood decay mechanisms in Agaricales revealed by the genome sequences of Fistulina hepatica and Cylindrobasidium torrendii.</title>
        <authorList>
            <person name="Floudas D."/>
            <person name="Held B.W."/>
            <person name="Riley R."/>
            <person name="Nagy L.G."/>
            <person name="Koehler G."/>
            <person name="Ransdell A.S."/>
            <person name="Younus H."/>
            <person name="Chow J."/>
            <person name="Chiniquy J."/>
            <person name="Lipzen A."/>
            <person name="Tritt A."/>
            <person name="Sun H."/>
            <person name="Haridas S."/>
            <person name="LaButti K."/>
            <person name="Ohm R.A."/>
            <person name="Kues U."/>
            <person name="Blanchette R.A."/>
            <person name="Grigoriev I.V."/>
            <person name="Minto R.E."/>
            <person name="Hibbett D.S."/>
        </authorList>
    </citation>
    <scope>NUCLEOTIDE SEQUENCE [LARGE SCALE GENOMIC DNA]</scope>
    <source>
        <strain evidence="2 3">FP15055 ss-10</strain>
    </source>
</reference>
<gene>
    <name evidence="2" type="ORF">CYLTODRAFT_441258</name>
</gene>
<feature type="compositionally biased region" description="Pro residues" evidence="1">
    <location>
        <begin position="729"/>
        <end position="739"/>
    </location>
</feature>
<feature type="region of interest" description="Disordered" evidence="1">
    <location>
        <begin position="233"/>
        <end position="283"/>
    </location>
</feature>
<feature type="region of interest" description="Disordered" evidence="1">
    <location>
        <begin position="983"/>
        <end position="1119"/>
    </location>
</feature>
<feature type="region of interest" description="Disordered" evidence="1">
    <location>
        <begin position="409"/>
        <end position="569"/>
    </location>
</feature>
<dbReference type="STRING" id="1314674.A0A0D7BPC7"/>
<feature type="compositionally biased region" description="Polar residues" evidence="1">
    <location>
        <begin position="1"/>
        <end position="23"/>
    </location>
</feature>
<feature type="compositionally biased region" description="Polar residues" evidence="1">
    <location>
        <begin position="1318"/>
        <end position="1331"/>
    </location>
</feature>
<feature type="compositionally biased region" description="Basic and acidic residues" evidence="1">
    <location>
        <begin position="1021"/>
        <end position="1032"/>
    </location>
</feature>
<accession>A0A0D7BPC7</accession>
<feature type="compositionally biased region" description="Basic residues" evidence="1">
    <location>
        <begin position="1667"/>
        <end position="1679"/>
    </location>
</feature>
<name>A0A0D7BPC7_9AGAR</name>
<feature type="compositionally biased region" description="Polar residues" evidence="1">
    <location>
        <begin position="32"/>
        <end position="41"/>
    </location>
</feature>
<feature type="compositionally biased region" description="Low complexity" evidence="1">
    <location>
        <begin position="272"/>
        <end position="283"/>
    </location>
</feature>
<evidence type="ECO:0000313" key="2">
    <source>
        <dbReference type="EMBL" id="KIY71446.1"/>
    </source>
</evidence>
<feature type="region of interest" description="Disordered" evidence="1">
    <location>
        <begin position="1667"/>
        <end position="1686"/>
    </location>
</feature>
<feature type="compositionally biased region" description="Basic and acidic residues" evidence="1">
    <location>
        <begin position="846"/>
        <end position="858"/>
    </location>
</feature>
<feature type="region of interest" description="Disordered" evidence="1">
    <location>
        <begin position="1"/>
        <end position="41"/>
    </location>
</feature>
<dbReference type="OrthoDB" id="2563277at2759"/>